<dbReference type="PANTHER" id="PTHR12110:SF21">
    <property type="entry name" value="XYLOSE ISOMERASE-LIKE TIM BARREL DOMAIN-CONTAINING PROTEIN"/>
    <property type="match status" value="1"/>
</dbReference>
<gene>
    <name evidence="3" type="ORF">EX895_003153</name>
</gene>
<evidence type="ECO:0000259" key="2">
    <source>
        <dbReference type="Pfam" id="PF01261"/>
    </source>
</evidence>
<dbReference type="InterPro" id="IPR050312">
    <property type="entry name" value="IolE/XylAMocC-like"/>
</dbReference>
<proteinExistence type="predicted"/>
<dbReference type="PANTHER" id="PTHR12110">
    <property type="entry name" value="HYDROXYPYRUVATE ISOMERASE"/>
    <property type="match status" value="1"/>
</dbReference>
<dbReference type="KEGG" id="sgra:EX895_003153"/>
<dbReference type="Gene3D" id="3.20.20.150">
    <property type="entry name" value="Divalent-metal-dependent TIM barrel enzymes"/>
    <property type="match status" value="1"/>
</dbReference>
<dbReference type="SUPFAM" id="SSF51658">
    <property type="entry name" value="Xylose isomerase-like"/>
    <property type="match status" value="1"/>
</dbReference>
<dbReference type="InterPro" id="IPR013022">
    <property type="entry name" value="Xyl_isomerase-like_TIM-brl"/>
</dbReference>
<keyword evidence="4" id="KW-1185">Reference proteome</keyword>
<feature type="domain" description="Xylose isomerase-like TIM barrel" evidence="2">
    <location>
        <begin position="127"/>
        <end position="388"/>
    </location>
</feature>
<accession>A0A4U7KV92</accession>
<protein>
    <recommendedName>
        <fullName evidence="2">Xylose isomerase-like TIM barrel domain-containing protein</fullName>
    </recommendedName>
</protein>
<name>A0A4U7KV92_9BASI</name>
<organism evidence="3 4">
    <name type="scientific">Sporisorium graminicola</name>
    <dbReference type="NCBI Taxonomy" id="280036"/>
    <lineage>
        <taxon>Eukaryota</taxon>
        <taxon>Fungi</taxon>
        <taxon>Dikarya</taxon>
        <taxon>Basidiomycota</taxon>
        <taxon>Ustilaginomycotina</taxon>
        <taxon>Ustilaginomycetes</taxon>
        <taxon>Ustilaginales</taxon>
        <taxon>Ustilaginaceae</taxon>
        <taxon>Sporisorium</taxon>
    </lineage>
</organism>
<dbReference type="EMBL" id="SRRM01000011">
    <property type="protein sequence ID" value="TKY88057.1"/>
    <property type="molecule type" value="Genomic_DNA"/>
</dbReference>
<reference evidence="3 4" key="1">
    <citation type="submission" date="2019-05" db="EMBL/GenBank/DDBJ databases">
        <title>Sporisorium graminicola CBS 10092 draft sequencing and annotation.</title>
        <authorList>
            <person name="Solano-Gonzalez S."/>
            <person name="Caddick M.X."/>
            <person name="Darby A."/>
        </authorList>
    </citation>
    <scope>NUCLEOTIDE SEQUENCE [LARGE SCALE GENOMIC DNA]</scope>
    <source>
        <strain evidence="3 4">CBS 10092</strain>
    </source>
</reference>
<sequence>MTHNTASTSASSSSSSASTMTPHPKYSIFTHSVGYHTANHSLLAKLDAIADAGLHAVEIFTDDLWTFSQSPAFASILSASSSAASTGASGELLTPPDSPLSRHANLRKTPALTYNANGTCTFEQAQLEVAAAAYIRQYCECKGLEIVCLQPQRDVEGWVSHDDRQAAMERVRSRFAVMQALNTSLLLICSQNTRAPQTTGDPATIVRDFREISTMASEFTAASGHPIRIGYEALSWGAHIDVWSQAWAIVRDTDRDNIGLILDSFNTLGREFADPCSPTGIQEPAALTLSNLHSSIKRIVDEVPGDKIFLLQIGDAKRMPAPLLPSPRQDEPRPSRMIWSRSSRLFPCEQDKGGFMPVAEFVAAAVKAGYKGPWSIEVFNDSLDDADEQVPRVHATRARAGLDRLVEVVYA</sequence>
<evidence type="ECO:0000313" key="4">
    <source>
        <dbReference type="Proteomes" id="UP000306050"/>
    </source>
</evidence>
<dbReference type="GeneID" id="40726048"/>
<dbReference type="Proteomes" id="UP000306050">
    <property type="component" value="Chromosome SGRAM_19"/>
</dbReference>
<dbReference type="InterPro" id="IPR036237">
    <property type="entry name" value="Xyl_isomerase-like_sf"/>
</dbReference>
<dbReference type="Pfam" id="PF01261">
    <property type="entry name" value="AP_endonuc_2"/>
    <property type="match status" value="1"/>
</dbReference>
<dbReference type="RefSeq" id="XP_029740042.1">
    <property type="nucleotide sequence ID" value="XM_029883751.1"/>
</dbReference>
<dbReference type="AlphaFoldDB" id="A0A4U7KV92"/>
<evidence type="ECO:0000313" key="3">
    <source>
        <dbReference type="EMBL" id="TKY88057.1"/>
    </source>
</evidence>
<comment type="caution">
    <text evidence="3">The sequence shown here is derived from an EMBL/GenBank/DDBJ whole genome shotgun (WGS) entry which is preliminary data.</text>
</comment>
<evidence type="ECO:0000256" key="1">
    <source>
        <dbReference type="SAM" id="MobiDB-lite"/>
    </source>
</evidence>
<dbReference type="OrthoDB" id="5360893at2759"/>
<feature type="compositionally biased region" description="Low complexity" evidence="1">
    <location>
        <begin position="1"/>
        <end position="19"/>
    </location>
</feature>
<feature type="region of interest" description="Disordered" evidence="1">
    <location>
        <begin position="1"/>
        <end position="20"/>
    </location>
</feature>